<feature type="transmembrane region" description="Helical" evidence="2">
    <location>
        <begin position="37"/>
        <end position="56"/>
    </location>
</feature>
<sequence length="147" mass="17196">MLVAKAEYNYYPEQVEEQERKRQVKGKKKIKTVNKRMYISIAIIIFITSLYILYGYSKITSERLEITKLEKEKVELEKVKQDLVGELENIKSTTKISEEAIYNLGMTYPEESQIVYVSVNETTNEEIETFSISEKLKNIVTNFSSLF</sequence>
<keyword evidence="3" id="KW-0132">Cell division</keyword>
<evidence type="ECO:0000313" key="4">
    <source>
        <dbReference type="Proteomes" id="UP000601171"/>
    </source>
</evidence>
<dbReference type="GO" id="GO:0051301">
    <property type="term" value="P:cell division"/>
    <property type="evidence" value="ECO:0007669"/>
    <property type="project" value="UniProtKB-KW"/>
</dbReference>
<dbReference type="EMBL" id="JACRTG010000020">
    <property type="protein sequence ID" value="MBC8588503.1"/>
    <property type="molecule type" value="Genomic_DNA"/>
</dbReference>
<feature type="coiled-coil region" evidence="1">
    <location>
        <begin position="59"/>
        <end position="93"/>
    </location>
</feature>
<keyword evidence="1" id="KW-0175">Coiled coil</keyword>
<dbReference type="RefSeq" id="WP_262429958.1">
    <property type="nucleotide sequence ID" value="NZ_JACRTG010000020.1"/>
</dbReference>
<keyword evidence="4" id="KW-1185">Reference proteome</keyword>
<keyword evidence="3" id="KW-0131">Cell cycle</keyword>
<name>A0A926EUI4_9FIRM</name>
<keyword evidence="2" id="KW-0472">Membrane</keyword>
<evidence type="ECO:0000256" key="1">
    <source>
        <dbReference type="SAM" id="Coils"/>
    </source>
</evidence>
<dbReference type="AlphaFoldDB" id="A0A926EUI4"/>
<accession>A0A926EUI4</accession>
<gene>
    <name evidence="3" type="ORF">H8707_09640</name>
</gene>
<keyword evidence="2" id="KW-1133">Transmembrane helix</keyword>
<keyword evidence="2" id="KW-0812">Transmembrane</keyword>
<comment type="caution">
    <text evidence="3">The sequence shown here is derived from an EMBL/GenBank/DDBJ whole genome shotgun (WGS) entry which is preliminary data.</text>
</comment>
<protein>
    <submittedName>
        <fullName evidence="3">Cell division protein FtsL</fullName>
    </submittedName>
</protein>
<proteinExistence type="predicted"/>
<organism evidence="3 4">
    <name type="scientific">Paratissierella segnis</name>
    <dbReference type="NCBI Taxonomy" id="2763679"/>
    <lineage>
        <taxon>Bacteria</taxon>
        <taxon>Bacillati</taxon>
        <taxon>Bacillota</taxon>
        <taxon>Tissierellia</taxon>
        <taxon>Tissierellales</taxon>
        <taxon>Tissierellaceae</taxon>
        <taxon>Paratissierella</taxon>
    </lineage>
</organism>
<evidence type="ECO:0000313" key="3">
    <source>
        <dbReference type="EMBL" id="MBC8588503.1"/>
    </source>
</evidence>
<evidence type="ECO:0000256" key="2">
    <source>
        <dbReference type="SAM" id="Phobius"/>
    </source>
</evidence>
<reference evidence="3" key="1">
    <citation type="submission" date="2020-08" db="EMBL/GenBank/DDBJ databases">
        <title>Genome public.</title>
        <authorList>
            <person name="Liu C."/>
            <person name="Sun Q."/>
        </authorList>
    </citation>
    <scope>NUCLEOTIDE SEQUENCE</scope>
    <source>
        <strain evidence="3">BX21</strain>
    </source>
</reference>
<dbReference type="Proteomes" id="UP000601171">
    <property type="component" value="Unassembled WGS sequence"/>
</dbReference>